<feature type="domain" description="Isochorismatase-like" evidence="2">
    <location>
        <begin position="4"/>
        <end position="191"/>
    </location>
</feature>
<evidence type="ECO:0000259" key="2">
    <source>
        <dbReference type="Pfam" id="PF00857"/>
    </source>
</evidence>
<sequence>MGDTAVLMIDMQNSYVADDGVRDALGWPPIWRLDAVIAECAALLDTARQYGLPIVYSRGVTSEVGALASNPRARRHMQLRADTVPYLSDEQQQWRTQIMDAVAPQPGDLVLTKTRPSFFTYTELEPVLRSLGITRLVVAGLQTNVCVEATVRGALDRNFDVAVAEDAVSTDGPALHEGALNSMRVLYTEVAPWRELLAPNASWDRAFTTLDYGRDPSYWSEADALTPEDQGV</sequence>
<dbReference type="OrthoDB" id="4305745at2"/>
<dbReference type="InterPro" id="IPR036380">
    <property type="entry name" value="Isochorismatase-like_sf"/>
</dbReference>
<dbReference type="PANTHER" id="PTHR43540">
    <property type="entry name" value="PEROXYUREIDOACRYLATE/UREIDOACRYLATE AMIDOHYDROLASE-RELATED"/>
    <property type="match status" value="1"/>
</dbReference>
<reference evidence="3 4" key="1">
    <citation type="submission" date="2016-04" db="EMBL/GenBank/DDBJ databases">
        <authorList>
            <person name="Evans L.H."/>
            <person name="Alamgir A."/>
            <person name="Owens N."/>
            <person name="Weber N.D."/>
            <person name="Virtaneva K."/>
            <person name="Barbian K."/>
            <person name="Babar A."/>
            <person name="Rosenke K."/>
        </authorList>
    </citation>
    <scope>NUCLEOTIDE SEQUENCE [LARGE SCALE GENOMIC DNA]</scope>
    <source>
        <strain evidence="3 4">IFM 0406</strain>
    </source>
</reference>
<dbReference type="CDD" id="cd00431">
    <property type="entry name" value="cysteine_hydrolases"/>
    <property type="match status" value="1"/>
</dbReference>
<dbReference type="GO" id="GO:0016787">
    <property type="term" value="F:hydrolase activity"/>
    <property type="evidence" value="ECO:0007669"/>
    <property type="project" value="UniProtKB-KW"/>
</dbReference>
<dbReference type="STRING" id="455432.AWN90_20705"/>
<accession>A0A161WFN2</accession>
<evidence type="ECO:0000313" key="4">
    <source>
        <dbReference type="Proteomes" id="UP000076512"/>
    </source>
</evidence>
<organism evidence="3 4">
    <name type="scientific">Nocardia terpenica</name>
    <dbReference type="NCBI Taxonomy" id="455432"/>
    <lineage>
        <taxon>Bacteria</taxon>
        <taxon>Bacillati</taxon>
        <taxon>Actinomycetota</taxon>
        <taxon>Actinomycetes</taxon>
        <taxon>Mycobacteriales</taxon>
        <taxon>Nocardiaceae</taxon>
        <taxon>Nocardia</taxon>
    </lineage>
</organism>
<dbReference type="Gene3D" id="3.40.50.850">
    <property type="entry name" value="Isochorismatase-like"/>
    <property type="match status" value="1"/>
</dbReference>
<dbReference type="AlphaFoldDB" id="A0A161WFN2"/>
<dbReference type="SUPFAM" id="SSF52499">
    <property type="entry name" value="Isochorismatase-like hydrolases"/>
    <property type="match status" value="1"/>
</dbReference>
<dbReference type="InterPro" id="IPR050272">
    <property type="entry name" value="Isochorismatase-like_hydrls"/>
</dbReference>
<evidence type="ECO:0000313" key="3">
    <source>
        <dbReference type="EMBL" id="KZM75759.1"/>
    </source>
</evidence>
<dbReference type="RefSeq" id="WP_067583730.1">
    <property type="nucleotide sequence ID" value="NZ_JABMCZ010000001.1"/>
</dbReference>
<name>A0A161WFN2_9NOCA</name>
<dbReference type="Proteomes" id="UP000076512">
    <property type="component" value="Unassembled WGS sequence"/>
</dbReference>
<dbReference type="InterPro" id="IPR000868">
    <property type="entry name" value="Isochorismatase-like_dom"/>
</dbReference>
<comment type="caution">
    <text evidence="3">The sequence shown here is derived from an EMBL/GenBank/DDBJ whole genome shotgun (WGS) entry which is preliminary data.</text>
</comment>
<dbReference type="EMBL" id="LWGR01000003">
    <property type="protein sequence ID" value="KZM75759.1"/>
    <property type="molecule type" value="Genomic_DNA"/>
</dbReference>
<dbReference type="Pfam" id="PF00857">
    <property type="entry name" value="Isochorismatase"/>
    <property type="match status" value="1"/>
</dbReference>
<evidence type="ECO:0000256" key="1">
    <source>
        <dbReference type="ARBA" id="ARBA00022801"/>
    </source>
</evidence>
<protein>
    <submittedName>
        <fullName evidence="3">Isochorismatase</fullName>
    </submittedName>
</protein>
<dbReference type="PANTHER" id="PTHR43540:SF6">
    <property type="entry name" value="ISOCHORISMATASE-LIKE DOMAIN-CONTAINING PROTEIN"/>
    <property type="match status" value="1"/>
</dbReference>
<keyword evidence="4" id="KW-1185">Reference proteome</keyword>
<keyword evidence="1" id="KW-0378">Hydrolase</keyword>
<proteinExistence type="predicted"/>
<gene>
    <name evidence="3" type="ORF">AWN90_20705</name>
</gene>